<evidence type="ECO:0000313" key="2">
    <source>
        <dbReference type="Proteomes" id="UP000789920"/>
    </source>
</evidence>
<reference evidence="1" key="1">
    <citation type="submission" date="2021-06" db="EMBL/GenBank/DDBJ databases">
        <authorList>
            <person name="Kallberg Y."/>
            <person name="Tangrot J."/>
            <person name="Rosling A."/>
        </authorList>
    </citation>
    <scope>NUCLEOTIDE SEQUENCE</scope>
    <source>
        <strain evidence="1">MA461A</strain>
    </source>
</reference>
<proteinExistence type="predicted"/>
<name>A0ACA9PA15_9GLOM</name>
<gene>
    <name evidence="1" type="ORF">RPERSI_LOCUS9957</name>
</gene>
<dbReference type="EMBL" id="CAJVQC010019227">
    <property type="protein sequence ID" value="CAG8699623.1"/>
    <property type="molecule type" value="Genomic_DNA"/>
</dbReference>
<accession>A0ACA9PA15</accession>
<dbReference type="Proteomes" id="UP000789920">
    <property type="component" value="Unassembled WGS sequence"/>
</dbReference>
<comment type="caution">
    <text evidence="1">The sequence shown here is derived from an EMBL/GenBank/DDBJ whole genome shotgun (WGS) entry which is preliminary data.</text>
</comment>
<sequence>DLAFLYRIGDTIQSQGGGEISFCLNGMSDEISIPFNQLTGFKITNDGKINLRLKPNFQRTYRLHLGGYPYLLEPTISTSDPTNGKLHALHSLLLAPDRSGKLSILTDIEIAIEKLWFRRHGVHNELVKDTLSYPIDFPYHRLLLDLETRFNLPASNINLRFKNSRGDMIGLKDEETWRLAKSEAYSKNLIRLTIYIW</sequence>
<organism evidence="1 2">
    <name type="scientific">Racocetra persica</name>
    <dbReference type="NCBI Taxonomy" id="160502"/>
    <lineage>
        <taxon>Eukaryota</taxon>
        <taxon>Fungi</taxon>
        <taxon>Fungi incertae sedis</taxon>
        <taxon>Mucoromycota</taxon>
        <taxon>Glomeromycotina</taxon>
        <taxon>Glomeromycetes</taxon>
        <taxon>Diversisporales</taxon>
        <taxon>Gigasporaceae</taxon>
        <taxon>Racocetra</taxon>
    </lineage>
</organism>
<keyword evidence="2" id="KW-1185">Reference proteome</keyword>
<feature type="non-terminal residue" evidence="1">
    <location>
        <position position="1"/>
    </location>
</feature>
<evidence type="ECO:0000313" key="1">
    <source>
        <dbReference type="EMBL" id="CAG8699623.1"/>
    </source>
</evidence>
<protein>
    <submittedName>
        <fullName evidence="1">1401_t:CDS:1</fullName>
    </submittedName>
</protein>